<proteinExistence type="predicted"/>
<keyword evidence="2" id="KW-1185">Reference proteome</keyword>
<sequence>MELPLNALRDHYPFGHVSLSEKENIIRTDRGLKRVCFWTDQRLFDWHIRFRKRLADEGVPVNRMFVTTGGSPGLFFNGGILSVHDVLEEPAALVGYEPMWSRAVAAILKVAETPVRAPLLPINAKDAFEDFSVILKQAKDQEGEVKLLKKCERDALKQHKLAVGLKRRSVSSMPFLPRLDLSDFKSFYRLLFWDVPQTEPQAGWKALAGFCRSWHQTAGAASLFKLLDDVDRHYPLRGTVIDHVFAEVVDPVEWTEAIQDLHRGGRFDKDRFIQRWDNRSRLAALIDEWIGSTGEGVGRDEA</sequence>
<accession>A0ABV9GIM6</accession>
<comment type="caution">
    <text evidence="1">The sequence shown here is derived from an EMBL/GenBank/DDBJ whole genome shotgun (WGS) entry which is preliminary data.</text>
</comment>
<reference evidence="2" key="1">
    <citation type="journal article" date="2019" name="Int. J. Syst. Evol. Microbiol.">
        <title>The Global Catalogue of Microorganisms (GCM) 10K type strain sequencing project: providing services to taxonomists for standard genome sequencing and annotation.</title>
        <authorList>
            <consortium name="The Broad Institute Genomics Platform"/>
            <consortium name="The Broad Institute Genome Sequencing Center for Infectious Disease"/>
            <person name="Wu L."/>
            <person name="Ma J."/>
        </authorList>
    </citation>
    <scope>NUCLEOTIDE SEQUENCE [LARGE SCALE GENOMIC DNA]</scope>
    <source>
        <strain evidence="2">CGMCC 1.16306</strain>
    </source>
</reference>
<dbReference type="EMBL" id="JBHSFW010000001">
    <property type="protein sequence ID" value="MFC4618157.1"/>
    <property type="molecule type" value="Genomic_DNA"/>
</dbReference>
<protein>
    <submittedName>
        <fullName evidence="1">Uncharacterized protein</fullName>
    </submittedName>
</protein>
<organism evidence="1 2">
    <name type="scientific">Camelliibacillus cellulosilyticus</name>
    <dbReference type="NCBI Taxonomy" id="2174486"/>
    <lineage>
        <taxon>Bacteria</taxon>
        <taxon>Bacillati</taxon>
        <taxon>Bacillota</taxon>
        <taxon>Bacilli</taxon>
        <taxon>Bacillales</taxon>
        <taxon>Sporolactobacillaceae</taxon>
        <taxon>Camelliibacillus</taxon>
    </lineage>
</organism>
<dbReference type="Proteomes" id="UP001596022">
    <property type="component" value="Unassembled WGS sequence"/>
</dbReference>
<dbReference type="RefSeq" id="WP_376845159.1">
    <property type="nucleotide sequence ID" value="NZ_JBHSFW010000001.1"/>
</dbReference>
<evidence type="ECO:0000313" key="1">
    <source>
        <dbReference type="EMBL" id="MFC4618157.1"/>
    </source>
</evidence>
<evidence type="ECO:0000313" key="2">
    <source>
        <dbReference type="Proteomes" id="UP001596022"/>
    </source>
</evidence>
<name>A0ABV9GIM6_9BACL</name>
<gene>
    <name evidence="1" type="ORF">ACFO4N_05370</name>
</gene>